<evidence type="ECO:0000313" key="2">
    <source>
        <dbReference type="Proteomes" id="UP000253910"/>
    </source>
</evidence>
<dbReference type="Proteomes" id="UP000253910">
    <property type="component" value="Unassembled WGS sequence"/>
</dbReference>
<accession>A0A369Z5V2</accession>
<comment type="caution">
    <text evidence="1">The sequence shown here is derived from an EMBL/GenBank/DDBJ whole genome shotgun (WGS) entry which is preliminary data.</text>
</comment>
<evidence type="ECO:0000313" key="1">
    <source>
        <dbReference type="EMBL" id="RDE92667.1"/>
    </source>
</evidence>
<dbReference type="PROSITE" id="PS51257">
    <property type="entry name" value="PROKAR_LIPOPROTEIN"/>
    <property type="match status" value="1"/>
</dbReference>
<reference evidence="1 2" key="1">
    <citation type="submission" date="2018-05" db="EMBL/GenBank/DDBJ databases">
        <title>Draft Genome Sequences for a Diverse set of 7 Haemophilus Species.</title>
        <authorList>
            <person name="Nichols M."/>
            <person name="Topaz N."/>
            <person name="Wang X."/>
            <person name="Wang X."/>
            <person name="Boxrud D."/>
        </authorList>
    </citation>
    <scope>NUCLEOTIDE SEQUENCE [LARGE SCALE GENOMIC DNA]</scope>
    <source>
        <strain evidence="1 2">C2008001710</strain>
    </source>
</reference>
<sequence>MQTFLKLTLISTALLLTACSTISKEPVKHIDMYVKPYYDARDGRLEQINVNKDIDALLLKNTQKDFESAVNIIEKKVDFVSPMTMFALSARAYDFGLRDEAVKWFYRGQNRLITALYVLDLDKLTVSNNTAFGQLVGQHVNPYAFCDLNKQHKAAQDAIDWAKNHPYQAVFLPQLPSKHPDRKQALKEAEAKLDVRLVEQDRYFANPENKAKWVKERQDNLVNERFCW</sequence>
<gene>
    <name evidence="1" type="ORF">DPV87_04670</name>
</gene>
<dbReference type="AlphaFoldDB" id="A0A369Z5V2"/>
<dbReference type="EMBL" id="QEPW01000006">
    <property type="protein sequence ID" value="RDE92667.1"/>
    <property type="molecule type" value="Genomic_DNA"/>
</dbReference>
<name>A0A369Z5V2_HAEPA</name>
<organism evidence="1 2">
    <name type="scientific">Haemophilus parainfluenzae</name>
    <dbReference type="NCBI Taxonomy" id="729"/>
    <lineage>
        <taxon>Bacteria</taxon>
        <taxon>Pseudomonadati</taxon>
        <taxon>Pseudomonadota</taxon>
        <taxon>Gammaproteobacteria</taxon>
        <taxon>Pasteurellales</taxon>
        <taxon>Pasteurellaceae</taxon>
        <taxon>Haemophilus</taxon>
    </lineage>
</organism>
<proteinExistence type="predicted"/>
<protein>
    <recommendedName>
        <fullName evidence="3">Lipoprotein</fullName>
    </recommendedName>
</protein>
<evidence type="ECO:0008006" key="3">
    <source>
        <dbReference type="Google" id="ProtNLM"/>
    </source>
</evidence>
<dbReference type="RefSeq" id="WP_111315288.1">
    <property type="nucleotide sequence ID" value="NZ_QEPW01000006.1"/>
</dbReference>